<reference evidence="1 2" key="1">
    <citation type="submission" date="2020-08" db="EMBL/GenBank/DDBJ databases">
        <title>Genome sequencing of Purple Non-Sulfur Bacteria from various extreme environments.</title>
        <authorList>
            <person name="Mayer M."/>
        </authorList>
    </citation>
    <scope>NUCLEOTIDE SEQUENCE [LARGE SCALE GENOMIC DNA]</scope>
    <source>
        <strain evidence="1 2">2761</strain>
    </source>
</reference>
<evidence type="ECO:0000313" key="1">
    <source>
        <dbReference type="EMBL" id="MBB4246920.1"/>
    </source>
</evidence>
<organism evidence="1 2">
    <name type="scientific">Rhodocyclus tenuis</name>
    <name type="common">Rhodospirillum tenue</name>
    <dbReference type="NCBI Taxonomy" id="1066"/>
    <lineage>
        <taxon>Bacteria</taxon>
        <taxon>Pseudomonadati</taxon>
        <taxon>Pseudomonadota</taxon>
        <taxon>Betaproteobacteria</taxon>
        <taxon>Rhodocyclales</taxon>
        <taxon>Rhodocyclaceae</taxon>
        <taxon>Rhodocyclus</taxon>
    </lineage>
</organism>
<evidence type="ECO:0000313" key="2">
    <source>
        <dbReference type="Proteomes" id="UP000587070"/>
    </source>
</evidence>
<keyword evidence="2" id="KW-1185">Reference proteome</keyword>
<dbReference type="AlphaFoldDB" id="A0A840G7I8"/>
<accession>A0A840G7I8</accession>
<dbReference type="EMBL" id="JACIGE010000003">
    <property type="protein sequence ID" value="MBB4246920.1"/>
    <property type="molecule type" value="Genomic_DNA"/>
</dbReference>
<sequence>MLVIVGLLLGGMMVSLSTLQENRNDAETKRQLDETREALIGFAVANGRLPRPAVSATDGTERGLCASDTQCTGFIPWQVLGTQRADSRGKLIRYSVSPDFANATFNLSSKASKKVQTRDNTGTSVYLVGQAAACNSTDQACSAAVVFSHGSKRFGTSIDGTALSGVTASNTDEQANDTGSINGTLFMARTPTDNTEVTGGEFDDILVWIPPFTLYNRMIAAGRLP</sequence>
<proteinExistence type="predicted"/>
<name>A0A840G7I8_RHOTE</name>
<protein>
    <submittedName>
        <fullName evidence="1">Type II secretory pathway pseudopilin PulG</fullName>
    </submittedName>
</protein>
<gene>
    <name evidence="1" type="ORF">GGD90_001283</name>
</gene>
<comment type="caution">
    <text evidence="1">The sequence shown here is derived from an EMBL/GenBank/DDBJ whole genome shotgun (WGS) entry which is preliminary data.</text>
</comment>
<dbReference type="Proteomes" id="UP000587070">
    <property type="component" value="Unassembled WGS sequence"/>
</dbReference>